<feature type="region of interest" description="Disordered" evidence="1">
    <location>
        <begin position="1"/>
        <end position="20"/>
    </location>
</feature>
<evidence type="ECO:0000313" key="2">
    <source>
        <dbReference type="EMBL" id="KAF7292235.1"/>
    </source>
</evidence>
<comment type="caution">
    <text evidence="2">The sequence shown here is derived from an EMBL/GenBank/DDBJ whole genome shotgun (WGS) entry which is preliminary data.</text>
</comment>
<dbReference type="Proteomes" id="UP000636479">
    <property type="component" value="Unassembled WGS sequence"/>
</dbReference>
<name>A0A8H6S2X7_9AGAR</name>
<dbReference type="RefSeq" id="XP_037214962.1">
    <property type="nucleotide sequence ID" value="XM_037368994.1"/>
</dbReference>
<gene>
    <name evidence="2" type="ORF">MIND_01250900</name>
</gene>
<dbReference type="AlphaFoldDB" id="A0A8H6S2X7"/>
<organism evidence="2 3">
    <name type="scientific">Mycena indigotica</name>
    <dbReference type="NCBI Taxonomy" id="2126181"/>
    <lineage>
        <taxon>Eukaryota</taxon>
        <taxon>Fungi</taxon>
        <taxon>Dikarya</taxon>
        <taxon>Basidiomycota</taxon>
        <taxon>Agaricomycotina</taxon>
        <taxon>Agaricomycetes</taxon>
        <taxon>Agaricomycetidae</taxon>
        <taxon>Agaricales</taxon>
        <taxon>Marasmiineae</taxon>
        <taxon>Mycenaceae</taxon>
        <taxon>Mycena</taxon>
    </lineage>
</organism>
<proteinExistence type="predicted"/>
<keyword evidence="3" id="KW-1185">Reference proteome</keyword>
<dbReference type="EMBL" id="JACAZF010000012">
    <property type="protein sequence ID" value="KAF7292235.1"/>
    <property type="molecule type" value="Genomic_DNA"/>
</dbReference>
<accession>A0A8H6S2X7</accession>
<evidence type="ECO:0000313" key="3">
    <source>
        <dbReference type="Proteomes" id="UP000636479"/>
    </source>
</evidence>
<evidence type="ECO:0000256" key="1">
    <source>
        <dbReference type="SAM" id="MobiDB-lite"/>
    </source>
</evidence>
<dbReference type="GeneID" id="59351510"/>
<reference evidence="2" key="1">
    <citation type="submission" date="2020-05" db="EMBL/GenBank/DDBJ databases">
        <title>Mycena genomes resolve the evolution of fungal bioluminescence.</title>
        <authorList>
            <person name="Tsai I.J."/>
        </authorList>
    </citation>
    <scope>NUCLEOTIDE SEQUENCE</scope>
    <source>
        <strain evidence="2">171206Taipei</strain>
    </source>
</reference>
<sequence>MPRPGIEHDAENRSSTSRRKDIRVTGFPAISRWRRVPATPSSLAVCVCVARRADGLATANCDCANVANPRIYEDRQRRAGQCAGCTANRAVGHRPRSCPSSIPQLCSSSFPIFYSPIANSAPSYIRCTCLSSREGAGYLYTMYSCSDTGRSWDGYAGARGMDHGGEDRGS</sequence>
<protein>
    <submittedName>
        <fullName evidence="2">Uncharacterized protein</fullName>
    </submittedName>
</protein>